<reference evidence="1 2" key="1">
    <citation type="journal article" date="2009" name="PLoS Genet.">
        <title>The genome of Nectria haematococca: contribution of supernumerary chromosomes to gene expansion.</title>
        <authorList>
            <person name="Coleman J.J."/>
            <person name="Rounsley S.D."/>
            <person name="Rodriguez-Carres M."/>
            <person name="Kuo A."/>
            <person name="Wasmann C.C."/>
            <person name="Grimwood J."/>
            <person name="Schmutz J."/>
            <person name="Taga M."/>
            <person name="White G.J."/>
            <person name="Zhou S."/>
            <person name="Schwartz D.C."/>
            <person name="Freitag M."/>
            <person name="Ma L.J."/>
            <person name="Danchin E.G."/>
            <person name="Henrissat B."/>
            <person name="Coutinho P.M."/>
            <person name="Nelson D.R."/>
            <person name="Straney D."/>
            <person name="Napoli C.A."/>
            <person name="Barker B.M."/>
            <person name="Gribskov M."/>
            <person name="Rep M."/>
            <person name="Kroken S."/>
            <person name="Molnar I."/>
            <person name="Rensing C."/>
            <person name="Kennell J.C."/>
            <person name="Zamora J."/>
            <person name="Farman M.L."/>
            <person name="Selker E.U."/>
            <person name="Salamov A."/>
            <person name="Shapiro H."/>
            <person name="Pangilinan J."/>
            <person name="Lindquist E."/>
            <person name="Lamers C."/>
            <person name="Grigoriev I.V."/>
            <person name="Geiser D.M."/>
            <person name="Covert S.F."/>
            <person name="Temporini E."/>
            <person name="Vanetten H.D."/>
        </authorList>
    </citation>
    <scope>NUCLEOTIDE SEQUENCE [LARGE SCALE GENOMIC DNA]</scope>
    <source>
        <strain evidence="2">ATCC MYA-4622 / CBS 123669 / FGSC 9596 / NRRL 45880 / 77-13-4</strain>
    </source>
</reference>
<dbReference type="GeneID" id="9671299"/>
<dbReference type="KEGG" id="nhe:NECHADRAFT_78088"/>
<dbReference type="VEuPathDB" id="FungiDB:NECHADRAFT_78088"/>
<accession>C7YN31</accession>
<protein>
    <submittedName>
        <fullName evidence="1">Uncharacterized protein</fullName>
    </submittedName>
</protein>
<name>C7YN31_FUSV7</name>
<proteinExistence type="predicted"/>
<dbReference type="Proteomes" id="UP000005206">
    <property type="component" value="Chromosome 3"/>
</dbReference>
<dbReference type="RefSeq" id="XP_003052767.1">
    <property type="nucleotide sequence ID" value="XM_003052721.1"/>
</dbReference>
<dbReference type="EMBL" id="GG698897">
    <property type="protein sequence ID" value="EEU47054.1"/>
    <property type="molecule type" value="Genomic_DNA"/>
</dbReference>
<gene>
    <name evidence="1" type="ORF">NECHADRAFT_78088</name>
</gene>
<dbReference type="HOGENOM" id="CLU_1993211_0_0_1"/>
<organism evidence="1 2">
    <name type="scientific">Fusarium vanettenii (strain ATCC MYA-4622 / CBS 123669 / FGSC 9596 / NRRL 45880 / 77-13-4)</name>
    <name type="common">Fusarium solani subsp. pisi</name>
    <dbReference type="NCBI Taxonomy" id="660122"/>
    <lineage>
        <taxon>Eukaryota</taxon>
        <taxon>Fungi</taxon>
        <taxon>Dikarya</taxon>
        <taxon>Ascomycota</taxon>
        <taxon>Pezizomycotina</taxon>
        <taxon>Sordariomycetes</taxon>
        <taxon>Hypocreomycetidae</taxon>
        <taxon>Hypocreales</taxon>
        <taxon>Nectriaceae</taxon>
        <taxon>Fusarium</taxon>
        <taxon>Fusarium solani species complex</taxon>
        <taxon>Fusarium vanettenii</taxon>
    </lineage>
</organism>
<evidence type="ECO:0000313" key="1">
    <source>
        <dbReference type="EMBL" id="EEU47054.1"/>
    </source>
</evidence>
<evidence type="ECO:0000313" key="2">
    <source>
        <dbReference type="Proteomes" id="UP000005206"/>
    </source>
</evidence>
<sequence length="125" mass="13853">MSTLQVLVGDESSYSHTLKMRTALHPCNPTKVHGTCSEKKERTKPWVTFNLGNGMFRKYICFFSSSEAPPLFTHTPSQTMDKDSGPDPKAVKVLGAADGRVPAPYVQIRKDNLRGCEWGHTVSRG</sequence>
<dbReference type="AlphaFoldDB" id="C7YN31"/>
<dbReference type="InParanoid" id="C7YN31"/>
<keyword evidence="2" id="KW-1185">Reference proteome</keyword>